<dbReference type="Proteomes" id="UP000199137">
    <property type="component" value="Unassembled WGS sequence"/>
</dbReference>
<dbReference type="STRING" id="112413.SAMN05421854_102475"/>
<accession>A0A1I5IHF1</accession>
<dbReference type="OrthoDB" id="3629869at2"/>
<dbReference type="RefSeq" id="WP_093573054.1">
    <property type="nucleotide sequence ID" value="NZ_FOWC01000002.1"/>
</dbReference>
<reference evidence="1 2" key="1">
    <citation type="submission" date="2016-10" db="EMBL/GenBank/DDBJ databases">
        <authorList>
            <person name="de Groot N.N."/>
        </authorList>
    </citation>
    <scope>NUCLEOTIDE SEQUENCE [LARGE SCALE GENOMIC DNA]</scope>
    <source>
        <strain evidence="1 2">DSM 44637</strain>
    </source>
</reference>
<dbReference type="EMBL" id="FOWC01000002">
    <property type="protein sequence ID" value="SFO60013.1"/>
    <property type="molecule type" value="Genomic_DNA"/>
</dbReference>
<protein>
    <submittedName>
        <fullName evidence="1">Uncharacterized protein</fullName>
    </submittedName>
</protein>
<name>A0A1I5IHF1_9PSEU</name>
<organism evidence="1 2">
    <name type="scientific">Amycolatopsis rubida</name>
    <dbReference type="NCBI Taxonomy" id="112413"/>
    <lineage>
        <taxon>Bacteria</taxon>
        <taxon>Bacillati</taxon>
        <taxon>Actinomycetota</taxon>
        <taxon>Actinomycetes</taxon>
        <taxon>Pseudonocardiales</taxon>
        <taxon>Pseudonocardiaceae</taxon>
        <taxon>Amycolatopsis</taxon>
    </lineage>
</organism>
<evidence type="ECO:0000313" key="1">
    <source>
        <dbReference type="EMBL" id="SFO60013.1"/>
    </source>
</evidence>
<dbReference type="AlphaFoldDB" id="A0A1I5IHF1"/>
<gene>
    <name evidence="1" type="ORF">SAMN05421854_102475</name>
</gene>
<evidence type="ECO:0000313" key="2">
    <source>
        <dbReference type="Proteomes" id="UP000199137"/>
    </source>
</evidence>
<sequence>MTGRARAADVVLLLAQEADRTGDDRYRVTPATLRQWVRRGHITRGDGGYNLREIVAYLDRRDAKIPA</sequence>
<proteinExistence type="predicted"/>